<name>A0A9Q0S7H8_9DIPT</name>
<keyword evidence="2 7" id="KW-0472">Membrane</keyword>
<dbReference type="InterPro" id="IPR007110">
    <property type="entry name" value="Ig-like_dom"/>
</dbReference>
<dbReference type="SMART" id="SM00408">
    <property type="entry name" value="IGc2"/>
    <property type="match status" value="5"/>
</dbReference>
<comment type="subcellular location">
    <subcellularLocation>
        <location evidence="1">Membrane</location>
        <topology evidence="1">Single-pass type I membrane protein</topology>
    </subcellularLocation>
</comment>
<dbReference type="SMART" id="SM00060">
    <property type="entry name" value="FN3"/>
    <property type="match status" value="1"/>
</dbReference>
<evidence type="ECO:0000256" key="7">
    <source>
        <dbReference type="SAM" id="Phobius"/>
    </source>
</evidence>
<evidence type="ECO:0000256" key="2">
    <source>
        <dbReference type="ARBA" id="ARBA00023136"/>
    </source>
</evidence>
<sequence>MRQDYPRVEVGPENPLQIERDYTAKLECNVDAKPKVSNVRWTRNGRFISSSLTHTIHRVSIQDAGKYACSADNGLGKVGEQEIVLDVLYPPVVVIESKTREAEERETVRIKCNVTSNPEPVSVEWFKEGSPEFRHSGDILELTSVRAEHAVTYLSNRTEVFSDRVLNAIFYFPGTYICRAVNIMMPYGGKRVERVGNATVALLVRHRPGQAYINPNKPVVHVGNGVTLTCSANPPGWPVPQFRWFRDVEGEISTQTILAQGSQYVIPRAHLGSEGRYHCHAANELGHGEMATITLEVHQPPQFLSKLQQHMTRRVSDSDFSVTCSAKGKPKPTIRWLKDGREISPELNLYEVRTSPVEGPNGMVTVQSMLRFNGKARPNENELIPGDRGLYTCLYQNEVNSANSSMHLRIEHAPIILHQYNKVAYDIRETAEVRCKVQAYPKPEFQWQFGNNPSPLSMSSEGHYEINTTTDNNDIYTSVLKINHLTHNDYGEYLCRVANSLETIRAPIRLQPKGAPEKPNNLQAADVGPSFVSLLWDAGFDGGLTQTKFFVSYRKVAVPQDDQMMPDCGTSTISSTDWMEFDCHQDNPCKVSALDQHQSYVLKVKALNTKGPSEYSNEIMTTTKVDKIPTPEHVSFDPSSRKIGVNVGPTCLALIAIVESVINGNTAQAEWQIVETITISANGNTATHKEAIIEHLVTARRSSARSLGVPDDEFPSFEDELNPRVRVKLCLKANHEHCGEYAEAEIGQSYIAEASAIATPTLIAIIVSCIVFALFVGLLLMFCRCKRKQSKKGVQAKDYEMDSVRPSIVAQQNQAPPPYYPASGLENKALEHSMDLALAMEDQKVAVYGTQNGYGYHPQQSLQVPGQHMTGNEWVNMGYMDNSYSNSNNGGSVNSQDSLWQLKMSAAAGNSANLIPTHNFVERQPSYGYDPLTHGGYGAVDDYAPYPHLTTSQHGGDDYHTMRNSQNPSRQDPYCSDPYAAVLKPKKRLDQHLAEAYPSNSLQVVTFM</sequence>
<dbReference type="Pfam" id="PF13895">
    <property type="entry name" value="Ig_2"/>
    <property type="match status" value="1"/>
</dbReference>
<keyword evidence="3" id="KW-1015">Disulfide bond</keyword>
<keyword evidence="4" id="KW-0325">Glycoprotein</keyword>
<keyword evidence="7" id="KW-0812">Transmembrane</keyword>
<dbReference type="PANTHER" id="PTHR11640">
    <property type="entry name" value="NEPHRIN"/>
    <property type="match status" value="1"/>
</dbReference>
<dbReference type="CDD" id="cd00063">
    <property type="entry name" value="FN3"/>
    <property type="match status" value="1"/>
</dbReference>
<dbReference type="InterPro" id="IPR013783">
    <property type="entry name" value="Ig-like_fold"/>
</dbReference>
<feature type="domain" description="Ig-like" evidence="8">
    <location>
        <begin position="208"/>
        <end position="294"/>
    </location>
</feature>
<evidence type="ECO:0000256" key="5">
    <source>
        <dbReference type="ARBA" id="ARBA00023319"/>
    </source>
</evidence>
<dbReference type="InterPro" id="IPR036116">
    <property type="entry name" value="FN3_sf"/>
</dbReference>
<dbReference type="PANTHER" id="PTHR11640:SF134">
    <property type="entry name" value="ECHINOID, ISOFORM A-RELATED"/>
    <property type="match status" value="1"/>
</dbReference>
<evidence type="ECO:0000256" key="4">
    <source>
        <dbReference type="ARBA" id="ARBA00023180"/>
    </source>
</evidence>
<dbReference type="SUPFAM" id="SSF49265">
    <property type="entry name" value="Fibronectin type III"/>
    <property type="match status" value="1"/>
</dbReference>
<dbReference type="Proteomes" id="UP001151699">
    <property type="component" value="Chromosome A"/>
</dbReference>
<keyword evidence="7" id="KW-1133">Transmembrane helix</keyword>
<evidence type="ECO:0000313" key="11">
    <source>
        <dbReference type="Proteomes" id="UP001151699"/>
    </source>
</evidence>
<dbReference type="SUPFAM" id="SSF48726">
    <property type="entry name" value="Immunoglobulin"/>
    <property type="match status" value="4"/>
</dbReference>
<dbReference type="InterPro" id="IPR003599">
    <property type="entry name" value="Ig_sub"/>
</dbReference>
<evidence type="ECO:0000256" key="3">
    <source>
        <dbReference type="ARBA" id="ARBA00023157"/>
    </source>
</evidence>
<dbReference type="Pfam" id="PF00041">
    <property type="entry name" value="fn3"/>
    <property type="match status" value="1"/>
</dbReference>
<dbReference type="SMART" id="SM00409">
    <property type="entry name" value="IG"/>
    <property type="match status" value="5"/>
</dbReference>
<evidence type="ECO:0000256" key="1">
    <source>
        <dbReference type="ARBA" id="ARBA00004479"/>
    </source>
</evidence>
<dbReference type="Gene3D" id="2.60.40.10">
    <property type="entry name" value="Immunoglobulins"/>
    <property type="match status" value="6"/>
</dbReference>
<accession>A0A9Q0S7H8</accession>
<organism evidence="10 11">
    <name type="scientific">Pseudolycoriella hygida</name>
    <dbReference type="NCBI Taxonomy" id="35572"/>
    <lineage>
        <taxon>Eukaryota</taxon>
        <taxon>Metazoa</taxon>
        <taxon>Ecdysozoa</taxon>
        <taxon>Arthropoda</taxon>
        <taxon>Hexapoda</taxon>
        <taxon>Insecta</taxon>
        <taxon>Pterygota</taxon>
        <taxon>Neoptera</taxon>
        <taxon>Endopterygota</taxon>
        <taxon>Diptera</taxon>
        <taxon>Nematocera</taxon>
        <taxon>Sciaroidea</taxon>
        <taxon>Sciaridae</taxon>
        <taxon>Pseudolycoriella</taxon>
    </lineage>
</organism>
<evidence type="ECO:0000313" key="10">
    <source>
        <dbReference type="EMBL" id="KAJ6648189.1"/>
    </source>
</evidence>
<dbReference type="Pfam" id="PF13927">
    <property type="entry name" value="Ig_3"/>
    <property type="match status" value="4"/>
</dbReference>
<dbReference type="GO" id="GO:0098609">
    <property type="term" value="P:cell-cell adhesion"/>
    <property type="evidence" value="ECO:0007669"/>
    <property type="project" value="TreeGrafter"/>
</dbReference>
<dbReference type="EMBL" id="WJQU01000001">
    <property type="protein sequence ID" value="KAJ6648189.1"/>
    <property type="molecule type" value="Genomic_DNA"/>
</dbReference>
<reference evidence="10" key="1">
    <citation type="submission" date="2022-07" db="EMBL/GenBank/DDBJ databases">
        <authorList>
            <person name="Trinca V."/>
            <person name="Uliana J.V.C."/>
            <person name="Torres T.T."/>
            <person name="Ward R.J."/>
            <person name="Monesi N."/>
        </authorList>
    </citation>
    <scope>NUCLEOTIDE SEQUENCE</scope>
    <source>
        <strain evidence="10">HSMRA1968</strain>
        <tissue evidence="10">Whole embryos</tissue>
    </source>
</reference>
<feature type="domain" description="Ig-like" evidence="8">
    <location>
        <begin position="414"/>
        <end position="511"/>
    </location>
</feature>
<proteinExistence type="predicted"/>
<protein>
    <submittedName>
        <fullName evidence="10">Hemicentin-1</fullName>
    </submittedName>
</protein>
<feature type="transmembrane region" description="Helical" evidence="7">
    <location>
        <begin position="762"/>
        <end position="782"/>
    </location>
</feature>
<feature type="domain" description="Fibronectin type-III" evidence="9">
    <location>
        <begin position="518"/>
        <end position="626"/>
    </location>
</feature>
<feature type="domain" description="Ig-like" evidence="8">
    <location>
        <begin position="6"/>
        <end position="85"/>
    </location>
</feature>
<evidence type="ECO:0000259" key="8">
    <source>
        <dbReference type="PROSITE" id="PS50835"/>
    </source>
</evidence>
<dbReference type="OrthoDB" id="5857426at2759"/>
<feature type="region of interest" description="Disordered" evidence="6">
    <location>
        <begin position="949"/>
        <end position="973"/>
    </location>
</feature>
<evidence type="ECO:0000256" key="6">
    <source>
        <dbReference type="SAM" id="MobiDB-lite"/>
    </source>
</evidence>
<dbReference type="CDD" id="cd00096">
    <property type="entry name" value="Ig"/>
    <property type="match status" value="3"/>
</dbReference>
<feature type="domain" description="Ig-like" evidence="8">
    <location>
        <begin position="90"/>
        <end position="201"/>
    </location>
</feature>
<dbReference type="InterPro" id="IPR003598">
    <property type="entry name" value="Ig_sub2"/>
</dbReference>
<dbReference type="InterPro" id="IPR003961">
    <property type="entry name" value="FN3_dom"/>
</dbReference>
<keyword evidence="5" id="KW-0393">Immunoglobulin domain</keyword>
<comment type="caution">
    <text evidence="10">The sequence shown here is derived from an EMBL/GenBank/DDBJ whole genome shotgun (WGS) entry which is preliminary data.</text>
</comment>
<dbReference type="PROSITE" id="PS50853">
    <property type="entry name" value="FN3"/>
    <property type="match status" value="1"/>
</dbReference>
<dbReference type="PROSITE" id="PS50835">
    <property type="entry name" value="IG_LIKE"/>
    <property type="match status" value="5"/>
</dbReference>
<gene>
    <name evidence="10" type="primary">HMCN1_2</name>
    <name evidence="10" type="ORF">Bhyg_03415</name>
</gene>
<feature type="domain" description="Ig-like" evidence="8">
    <location>
        <begin position="301"/>
        <end position="411"/>
    </location>
</feature>
<dbReference type="GO" id="GO:0005886">
    <property type="term" value="C:plasma membrane"/>
    <property type="evidence" value="ECO:0007669"/>
    <property type="project" value="TreeGrafter"/>
</dbReference>
<dbReference type="GO" id="GO:0050839">
    <property type="term" value="F:cell adhesion molecule binding"/>
    <property type="evidence" value="ECO:0007669"/>
    <property type="project" value="TreeGrafter"/>
</dbReference>
<evidence type="ECO:0000259" key="9">
    <source>
        <dbReference type="PROSITE" id="PS50853"/>
    </source>
</evidence>
<dbReference type="AlphaFoldDB" id="A0A9Q0S7H8"/>
<keyword evidence="11" id="KW-1185">Reference proteome</keyword>
<dbReference type="GO" id="GO:0005911">
    <property type="term" value="C:cell-cell junction"/>
    <property type="evidence" value="ECO:0007669"/>
    <property type="project" value="TreeGrafter"/>
</dbReference>
<dbReference type="InterPro" id="IPR036179">
    <property type="entry name" value="Ig-like_dom_sf"/>
</dbReference>
<dbReference type="InterPro" id="IPR051275">
    <property type="entry name" value="Cell_adhesion_signaling"/>
</dbReference>